<feature type="compositionally biased region" description="Basic residues" evidence="2">
    <location>
        <begin position="104"/>
        <end position="115"/>
    </location>
</feature>
<feature type="non-terminal residue" evidence="3">
    <location>
        <position position="1"/>
    </location>
</feature>
<dbReference type="EMBL" id="HACG01007140">
    <property type="protein sequence ID" value="CEK54005.1"/>
    <property type="molecule type" value="Transcribed_RNA"/>
</dbReference>
<feature type="non-terminal residue" evidence="3">
    <location>
        <position position="115"/>
    </location>
</feature>
<gene>
    <name evidence="3" type="primary">ORF21744</name>
</gene>
<organism evidence="3">
    <name type="scientific">Arion vulgaris</name>
    <dbReference type="NCBI Taxonomy" id="1028688"/>
    <lineage>
        <taxon>Eukaryota</taxon>
        <taxon>Metazoa</taxon>
        <taxon>Spiralia</taxon>
        <taxon>Lophotrochozoa</taxon>
        <taxon>Mollusca</taxon>
        <taxon>Gastropoda</taxon>
        <taxon>Heterobranchia</taxon>
        <taxon>Euthyneura</taxon>
        <taxon>Panpulmonata</taxon>
        <taxon>Eupulmonata</taxon>
        <taxon>Stylommatophora</taxon>
        <taxon>Helicina</taxon>
        <taxon>Arionoidea</taxon>
        <taxon>Arionidae</taxon>
        <taxon>Arion</taxon>
    </lineage>
</organism>
<evidence type="ECO:0000256" key="1">
    <source>
        <dbReference type="SAM" id="Coils"/>
    </source>
</evidence>
<keyword evidence="1" id="KW-0175">Coiled coil</keyword>
<proteinExistence type="predicted"/>
<accession>A0A0B6YEU5</accession>
<evidence type="ECO:0000256" key="2">
    <source>
        <dbReference type="SAM" id="MobiDB-lite"/>
    </source>
</evidence>
<evidence type="ECO:0000313" key="3">
    <source>
        <dbReference type="EMBL" id="CEK54005.1"/>
    </source>
</evidence>
<reference evidence="3" key="1">
    <citation type="submission" date="2014-12" db="EMBL/GenBank/DDBJ databases">
        <title>Insight into the proteome of Arion vulgaris.</title>
        <authorList>
            <person name="Aradska J."/>
            <person name="Bulat T."/>
            <person name="Smidak R."/>
            <person name="Sarate P."/>
            <person name="Gangsoo J."/>
            <person name="Sialana F."/>
            <person name="Bilban M."/>
            <person name="Lubec G."/>
        </authorList>
    </citation>
    <scope>NUCLEOTIDE SEQUENCE</scope>
    <source>
        <tissue evidence="3">Skin</tissue>
    </source>
</reference>
<feature type="region of interest" description="Disordered" evidence="2">
    <location>
        <begin position="80"/>
        <end position="115"/>
    </location>
</feature>
<sequence length="115" mass="13128">DMESSGCRSHLSLEEAISDSKKELEIWKFNLTKIDSQNEELKLQIAELQGKVEDLQNTCADLLSRMASYCTGANTRLMTETDKPFTTEETEYSTSSNDSLPHRSTNRAHRRQDKL</sequence>
<protein>
    <submittedName>
        <fullName evidence="3">Uncharacterized protein</fullName>
    </submittedName>
</protein>
<dbReference type="AlphaFoldDB" id="A0A0B6YEU5"/>
<name>A0A0B6YEU5_9EUPU</name>
<feature type="coiled-coil region" evidence="1">
    <location>
        <begin position="31"/>
        <end position="65"/>
    </location>
</feature>